<accession>A0ABS1N1P6</accession>
<comment type="subcellular location">
    <subcellularLocation>
        <location evidence="1">Cell membrane</location>
        <topology evidence="1">Multi-pass membrane protein</topology>
    </subcellularLocation>
</comment>
<name>A0ABS1N1P6_9ACTN</name>
<dbReference type="PROSITE" id="PS00216">
    <property type="entry name" value="SUGAR_TRANSPORT_1"/>
    <property type="match status" value="1"/>
</dbReference>
<feature type="transmembrane region" description="Helical" evidence="9">
    <location>
        <begin position="319"/>
        <end position="337"/>
    </location>
</feature>
<dbReference type="PANTHER" id="PTHR43528">
    <property type="entry name" value="ALPHA-KETOGLUTARATE PERMEASE"/>
    <property type="match status" value="1"/>
</dbReference>
<keyword evidence="5 9" id="KW-0812">Transmembrane</keyword>
<evidence type="ECO:0000256" key="7">
    <source>
        <dbReference type="ARBA" id="ARBA00022989"/>
    </source>
</evidence>
<dbReference type="SUPFAM" id="SSF103473">
    <property type="entry name" value="MFS general substrate transporter"/>
    <property type="match status" value="1"/>
</dbReference>
<feature type="transmembrane region" description="Helical" evidence="9">
    <location>
        <begin position="378"/>
        <end position="399"/>
    </location>
</feature>
<feature type="transmembrane region" description="Helical" evidence="9">
    <location>
        <begin position="108"/>
        <end position="130"/>
    </location>
</feature>
<evidence type="ECO:0000313" key="12">
    <source>
        <dbReference type="Proteomes" id="UP000629371"/>
    </source>
</evidence>
<evidence type="ECO:0000259" key="10">
    <source>
        <dbReference type="PROSITE" id="PS50850"/>
    </source>
</evidence>
<feature type="transmembrane region" description="Helical" evidence="9">
    <location>
        <begin position="251"/>
        <end position="271"/>
    </location>
</feature>
<feature type="transmembrane region" description="Helical" evidence="9">
    <location>
        <begin position="198"/>
        <end position="217"/>
    </location>
</feature>
<dbReference type="Proteomes" id="UP000629371">
    <property type="component" value="Unassembled WGS sequence"/>
</dbReference>
<proteinExistence type="inferred from homology"/>
<protein>
    <submittedName>
        <fullName evidence="11">MFS transporter</fullName>
    </submittedName>
</protein>
<dbReference type="PROSITE" id="PS50850">
    <property type="entry name" value="MFS"/>
    <property type="match status" value="1"/>
</dbReference>
<evidence type="ECO:0000256" key="5">
    <source>
        <dbReference type="ARBA" id="ARBA00022692"/>
    </source>
</evidence>
<dbReference type="InterPro" id="IPR011701">
    <property type="entry name" value="MFS"/>
</dbReference>
<dbReference type="InterPro" id="IPR036259">
    <property type="entry name" value="MFS_trans_sf"/>
</dbReference>
<comment type="similarity">
    <text evidence="2">Belongs to the major facilitator superfamily. Metabolite:H+ Symporter (MHS) family (TC 2.A.1.6) family.</text>
</comment>
<keyword evidence="3" id="KW-0813">Transport</keyword>
<feature type="transmembrane region" description="Helical" evidence="9">
    <location>
        <begin position="343"/>
        <end position="366"/>
    </location>
</feature>
<dbReference type="PANTHER" id="PTHR43528:SF1">
    <property type="entry name" value="ALPHA-KETOGLUTARATE PERMEASE"/>
    <property type="match status" value="1"/>
</dbReference>
<feature type="transmembrane region" description="Helical" evidence="9">
    <location>
        <begin position="283"/>
        <end position="307"/>
    </location>
</feature>
<evidence type="ECO:0000256" key="1">
    <source>
        <dbReference type="ARBA" id="ARBA00004651"/>
    </source>
</evidence>
<dbReference type="InterPro" id="IPR005829">
    <property type="entry name" value="Sugar_transporter_CS"/>
</dbReference>
<evidence type="ECO:0000256" key="3">
    <source>
        <dbReference type="ARBA" id="ARBA00022448"/>
    </source>
</evidence>
<organism evidence="11 12">
    <name type="scientific">Streptomyces siderophoricus</name>
    <dbReference type="NCBI Taxonomy" id="2802281"/>
    <lineage>
        <taxon>Bacteria</taxon>
        <taxon>Bacillati</taxon>
        <taxon>Actinomycetota</taxon>
        <taxon>Actinomycetes</taxon>
        <taxon>Kitasatosporales</taxon>
        <taxon>Streptomycetaceae</taxon>
        <taxon>Streptomyces</taxon>
    </lineage>
</organism>
<dbReference type="InterPro" id="IPR020846">
    <property type="entry name" value="MFS_dom"/>
</dbReference>
<feature type="domain" description="Major facilitator superfamily (MFS) profile" evidence="10">
    <location>
        <begin position="27"/>
        <end position="434"/>
    </location>
</feature>
<dbReference type="InterPro" id="IPR005828">
    <property type="entry name" value="MFS_sugar_transport-like"/>
</dbReference>
<dbReference type="InterPro" id="IPR051084">
    <property type="entry name" value="H+-coupled_symporters"/>
</dbReference>
<evidence type="ECO:0000256" key="8">
    <source>
        <dbReference type="ARBA" id="ARBA00023136"/>
    </source>
</evidence>
<feature type="transmembrane region" description="Helical" evidence="9">
    <location>
        <begin position="63"/>
        <end position="87"/>
    </location>
</feature>
<evidence type="ECO:0000256" key="9">
    <source>
        <dbReference type="SAM" id="Phobius"/>
    </source>
</evidence>
<feature type="transmembrane region" description="Helical" evidence="9">
    <location>
        <begin position="36"/>
        <end position="57"/>
    </location>
</feature>
<keyword evidence="6" id="KW-0769">Symport</keyword>
<comment type="caution">
    <text evidence="11">The sequence shown here is derived from an EMBL/GenBank/DDBJ whole genome shotgun (WGS) entry which is preliminary data.</text>
</comment>
<evidence type="ECO:0000313" key="11">
    <source>
        <dbReference type="EMBL" id="MBL1093983.1"/>
    </source>
</evidence>
<feature type="transmembrane region" description="Helical" evidence="9">
    <location>
        <begin position="411"/>
        <end position="429"/>
    </location>
</feature>
<keyword evidence="12" id="KW-1185">Reference proteome</keyword>
<dbReference type="Pfam" id="PF00083">
    <property type="entry name" value="Sugar_tr"/>
    <property type="match status" value="1"/>
</dbReference>
<keyword evidence="4" id="KW-1003">Cell membrane</keyword>
<dbReference type="EMBL" id="JAERRI010000024">
    <property type="protein sequence ID" value="MBL1093983.1"/>
    <property type="molecule type" value="Genomic_DNA"/>
</dbReference>
<sequence>MDSPLAEHRPDAGPQAPAAAPTKAYRVIAAASIGNALEWFDVVVYAFFAGTIAKLFFPSADDTVSLLLTFGTFGVSYVVRPLGAAVLGRYADRAGRKPALMMSIRLMMLGTFLITVMPTYSTIGIAAPIAILLSRLIQGFSAGGEFGSATALLAEHTPRMRGFMASWQFASQGVATLLASSFGTVLTSTLSNAQLESWGWRIPFAFGLLVGPIGYSIRRYVDDAAEFVRATRQGTERGPVMAVLRDQKSGVLLSIGALALSTAVTYMISYIPSFAVEQLHLPASTGFAATMVAGVVLTVVTPVIGYWSDRVGRVRVMSVFAVLFLLLLYPSFAYLVAHPGFGVILAVMFLIGVLKAGYFAPLPALMTELFPTASRATGVALSYNIGVMLFGGTTPLVIVSLIDVTGNDLAPLWYLSGLAVLSLAALLLARRRLRTPAPAPTV</sequence>
<keyword evidence="7 9" id="KW-1133">Transmembrane helix</keyword>
<gene>
    <name evidence="11" type="ORF">JK360_32505</name>
</gene>
<dbReference type="Pfam" id="PF07690">
    <property type="entry name" value="MFS_1"/>
    <property type="match status" value="1"/>
</dbReference>
<reference evidence="11 12" key="1">
    <citation type="submission" date="2021-01" db="EMBL/GenBank/DDBJ databases">
        <title>WGS of actinomycetes isolated from Thailand.</title>
        <authorList>
            <person name="Thawai C."/>
        </authorList>
    </citation>
    <scope>NUCLEOTIDE SEQUENCE [LARGE SCALE GENOMIC DNA]</scope>
    <source>
        <strain evidence="11 12">CH9-7</strain>
    </source>
</reference>
<dbReference type="Gene3D" id="1.20.1250.20">
    <property type="entry name" value="MFS general substrate transporter like domains"/>
    <property type="match status" value="2"/>
</dbReference>
<evidence type="ECO:0000256" key="4">
    <source>
        <dbReference type="ARBA" id="ARBA00022475"/>
    </source>
</evidence>
<dbReference type="RefSeq" id="WP_201810190.1">
    <property type="nucleotide sequence ID" value="NZ_JAERRI010000024.1"/>
</dbReference>
<evidence type="ECO:0000256" key="6">
    <source>
        <dbReference type="ARBA" id="ARBA00022847"/>
    </source>
</evidence>
<evidence type="ECO:0000256" key="2">
    <source>
        <dbReference type="ARBA" id="ARBA00008240"/>
    </source>
</evidence>
<keyword evidence="8 9" id="KW-0472">Membrane</keyword>